<evidence type="ECO:0000256" key="3">
    <source>
        <dbReference type="ARBA" id="ARBA00022606"/>
    </source>
</evidence>
<sequence>MRSLNKSGTFFFAIDFFLKISGAWWPDKTENKLTRTVKIAWDISLVLCACIFFVCEILVMKEISDMRQMFIHVGILFSHVLGMAKFFVIFLNQERINMTKGTLQDKMYHYESCCSWFKPVATFKESRSFMFIHLGMLCSHVLDIAKFFVVILNQKRINKVKGTLQDKLYHYESCGSWFRPGTTFKESRAFVIKFALCIFFLYYMVGVSAMVVVMINFNKDEFKHGSVRCIDLMPYRYKIPFSTPTRSSCMYAIVFMVFNIFSHAAYHGCDTLLICVRTKLQMLNEALRTIRQRTLYKMSLPKSLDIFRDEEHPAFEAELYNEMRRCAMHLESLIWICDEIESMFTFTTLGQIVTSFIVVASNMYSFVKIPITDPEIFSVVHYTAGVTAQLSIICYFGNEITEVQSMIIMMSRLQKEVYISIGKFTPLTLATLVLEWEEN</sequence>
<evidence type="ECO:0000313" key="12">
    <source>
        <dbReference type="Proteomes" id="UP001162162"/>
    </source>
</evidence>
<keyword evidence="2" id="KW-1003">Cell membrane</keyword>
<protein>
    <recommendedName>
        <fullName evidence="10">Odorant receptor</fullName>
    </recommendedName>
</protein>
<evidence type="ECO:0000313" key="11">
    <source>
        <dbReference type="EMBL" id="KAJ8960274.1"/>
    </source>
</evidence>
<evidence type="ECO:0000256" key="4">
    <source>
        <dbReference type="ARBA" id="ARBA00022692"/>
    </source>
</evidence>
<keyword evidence="4 10" id="KW-0812">Transmembrane</keyword>
<feature type="transmembrane region" description="Helical" evidence="10">
    <location>
        <begin position="39"/>
        <end position="59"/>
    </location>
</feature>
<dbReference type="InterPro" id="IPR004117">
    <property type="entry name" value="7tm6_olfct_rcpt"/>
</dbReference>
<dbReference type="EMBL" id="JAPWTK010000009">
    <property type="protein sequence ID" value="KAJ8960274.1"/>
    <property type="molecule type" value="Genomic_DNA"/>
</dbReference>
<evidence type="ECO:0000256" key="9">
    <source>
        <dbReference type="ARBA" id="ARBA00023224"/>
    </source>
</evidence>
<organism evidence="11 12">
    <name type="scientific">Aromia moschata</name>
    <dbReference type="NCBI Taxonomy" id="1265417"/>
    <lineage>
        <taxon>Eukaryota</taxon>
        <taxon>Metazoa</taxon>
        <taxon>Ecdysozoa</taxon>
        <taxon>Arthropoda</taxon>
        <taxon>Hexapoda</taxon>
        <taxon>Insecta</taxon>
        <taxon>Pterygota</taxon>
        <taxon>Neoptera</taxon>
        <taxon>Endopterygota</taxon>
        <taxon>Coleoptera</taxon>
        <taxon>Polyphaga</taxon>
        <taxon>Cucujiformia</taxon>
        <taxon>Chrysomeloidea</taxon>
        <taxon>Cerambycidae</taxon>
        <taxon>Cerambycinae</taxon>
        <taxon>Callichromatini</taxon>
        <taxon>Aromia</taxon>
    </lineage>
</organism>
<name>A0AAV8Z8Z6_9CUCU</name>
<dbReference type="PANTHER" id="PTHR21137">
    <property type="entry name" value="ODORANT RECEPTOR"/>
    <property type="match status" value="1"/>
</dbReference>
<dbReference type="AlphaFoldDB" id="A0AAV8Z8Z6"/>
<feature type="transmembrane region" description="Helical" evidence="10">
    <location>
        <begin position="129"/>
        <end position="152"/>
    </location>
</feature>
<reference evidence="11" key="1">
    <citation type="journal article" date="2023" name="Insect Mol. Biol.">
        <title>Genome sequencing provides insights into the evolution of gene families encoding plant cell wall-degrading enzymes in longhorned beetles.</title>
        <authorList>
            <person name="Shin N.R."/>
            <person name="Okamura Y."/>
            <person name="Kirsch R."/>
            <person name="Pauchet Y."/>
        </authorList>
    </citation>
    <scope>NUCLEOTIDE SEQUENCE</scope>
    <source>
        <strain evidence="11">AMC_N1</strain>
    </source>
</reference>
<keyword evidence="5 10" id="KW-0552">Olfaction</keyword>
<feature type="transmembrane region" description="Helical" evidence="10">
    <location>
        <begin position="194"/>
        <end position="217"/>
    </location>
</feature>
<gene>
    <name evidence="11" type="ORF">NQ318_003999</name>
</gene>
<keyword evidence="7 10" id="KW-0472">Membrane</keyword>
<evidence type="ECO:0000256" key="5">
    <source>
        <dbReference type="ARBA" id="ARBA00022725"/>
    </source>
</evidence>
<dbReference type="PANTHER" id="PTHR21137:SF35">
    <property type="entry name" value="ODORANT RECEPTOR 19A-RELATED"/>
    <property type="match status" value="1"/>
</dbReference>
<keyword evidence="6 10" id="KW-1133">Transmembrane helix</keyword>
<keyword evidence="9 10" id="KW-0807">Transducer</keyword>
<evidence type="ECO:0000256" key="10">
    <source>
        <dbReference type="RuleBase" id="RU351113"/>
    </source>
</evidence>
<dbReference type="GO" id="GO:0004984">
    <property type="term" value="F:olfactory receptor activity"/>
    <property type="evidence" value="ECO:0007669"/>
    <property type="project" value="InterPro"/>
</dbReference>
<dbReference type="GO" id="GO:0007165">
    <property type="term" value="P:signal transduction"/>
    <property type="evidence" value="ECO:0007669"/>
    <property type="project" value="UniProtKB-KW"/>
</dbReference>
<dbReference type="Proteomes" id="UP001162162">
    <property type="component" value="Unassembled WGS sequence"/>
</dbReference>
<evidence type="ECO:0000256" key="8">
    <source>
        <dbReference type="ARBA" id="ARBA00023170"/>
    </source>
</evidence>
<comment type="subcellular location">
    <subcellularLocation>
        <location evidence="1 10">Cell membrane</location>
        <topology evidence="1 10">Multi-pass membrane protein</topology>
    </subcellularLocation>
</comment>
<dbReference type="Pfam" id="PF02949">
    <property type="entry name" value="7tm_6"/>
    <property type="match status" value="1"/>
</dbReference>
<comment type="caution">
    <text evidence="11">The sequence shown here is derived from an EMBL/GenBank/DDBJ whole genome shotgun (WGS) entry which is preliminary data.</text>
</comment>
<dbReference type="GO" id="GO:0005549">
    <property type="term" value="F:odorant binding"/>
    <property type="evidence" value="ECO:0007669"/>
    <property type="project" value="InterPro"/>
</dbReference>
<evidence type="ECO:0000256" key="7">
    <source>
        <dbReference type="ARBA" id="ARBA00023136"/>
    </source>
</evidence>
<keyword evidence="3 10" id="KW-0716">Sensory transduction</keyword>
<evidence type="ECO:0000256" key="1">
    <source>
        <dbReference type="ARBA" id="ARBA00004651"/>
    </source>
</evidence>
<accession>A0AAV8Z8Z6</accession>
<comment type="caution">
    <text evidence="10">Lacks conserved residue(s) required for the propagation of feature annotation.</text>
</comment>
<keyword evidence="8 10" id="KW-0675">Receptor</keyword>
<evidence type="ECO:0000256" key="2">
    <source>
        <dbReference type="ARBA" id="ARBA00022475"/>
    </source>
</evidence>
<comment type="similarity">
    <text evidence="10">Belongs to the insect chemoreceptor superfamily. Heteromeric odorant receptor channel (TC 1.A.69) family.</text>
</comment>
<proteinExistence type="inferred from homology"/>
<dbReference type="GO" id="GO:0005886">
    <property type="term" value="C:plasma membrane"/>
    <property type="evidence" value="ECO:0007669"/>
    <property type="project" value="UniProtKB-SubCell"/>
</dbReference>
<feature type="transmembrane region" description="Helical" evidence="10">
    <location>
        <begin position="71"/>
        <end position="91"/>
    </location>
</feature>
<evidence type="ECO:0000256" key="6">
    <source>
        <dbReference type="ARBA" id="ARBA00022989"/>
    </source>
</evidence>
<keyword evidence="12" id="KW-1185">Reference proteome</keyword>